<organism evidence="1 2">
    <name type="scientific">Trichinella murrelli</name>
    <dbReference type="NCBI Taxonomy" id="144512"/>
    <lineage>
        <taxon>Eukaryota</taxon>
        <taxon>Metazoa</taxon>
        <taxon>Ecdysozoa</taxon>
        <taxon>Nematoda</taxon>
        <taxon>Enoplea</taxon>
        <taxon>Dorylaimia</taxon>
        <taxon>Trichinellida</taxon>
        <taxon>Trichinellidae</taxon>
        <taxon>Trichinella</taxon>
    </lineage>
</organism>
<proteinExistence type="predicted"/>
<reference evidence="1 2" key="1">
    <citation type="submission" date="2015-01" db="EMBL/GenBank/DDBJ databases">
        <title>Evolution of Trichinella species and genotypes.</title>
        <authorList>
            <person name="Korhonen P.K."/>
            <person name="Edoardo P."/>
            <person name="Giuseppe L.R."/>
            <person name="Gasser R.B."/>
        </authorList>
    </citation>
    <scope>NUCLEOTIDE SEQUENCE [LARGE SCALE GENOMIC DNA]</scope>
    <source>
        <strain evidence="1">ISS417</strain>
    </source>
</reference>
<dbReference type="AlphaFoldDB" id="A0A0V0T6B8"/>
<gene>
    <name evidence="1" type="ORF">T05_7640</name>
</gene>
<protein>
    <submittedName>
        <fullName evidence="1">Uncharacterized protein</fullName>
    </submittedName>
</protein>
<dbReference type="EMBL" id="JYDJ01000542">
    <property type="protein sequence ID" value="KRX34605.1"/>
    <property type="molecule type" value="Genomic_DNA"/>
</dbReference>
<name>A0A0V0T6B8_9BILA</name>
<keyword evidence="2" id="KW-1185">Reference proteome</keyword>
<dbReference type="Proteomes" id="UP000055048">
    <property type="component" value="Unassembled WGS sequence"/>
</dbReference>
<sequence>LCLYHTEFRKQPPRTVFTLCDRLVICTSLVARCCFPCLTR</sequence>
<feature type="non-terminal residue" evidence="1">
    <location>
        <position position="1"/>
    </location>
</feature>
<evidence type="ECO:0000313" key="1">
    <source>
        <dbReference type="EMBL" id="KRX34605.1"/>
    </source>
</evidence>
<comment type="caution">
    <text evidence="1">The sequence shown here is derived from an EMBL/GenBank/DDBJ whole genome shotgun (WGS) entry which is preliminary data.</text>
</comment>
<evidence type="ECO:0000313" key="2">
    <source>
        <dbReference type="Proteomes" id="UP000055048"/>
    </source>
</evidence>
<accession>A0A0V0T6B8</accession>